<reference evidence="1 2" key="1">
    <citation type="submission" date="2018-09" db="EMBL/GenBank/DDBJ databases">
        <title>Zymobacter palmae IAM14233 (=T109) whole genome analysis.</title>
        <authorList>
            <person name="Yanase H."/>
        </authorList>
    </citation>
    <scope>NUCLEOTIDE SEQUENCE [LARGE SCALE GENOMIC DNA]</scope>
    <source>
        <strain evidence="1 2">IAM14233</strain>
    </source>
</reference>
<dbReference type="EMBL" id="AP018933">
    <property type="protein sequence ID" value="BBG30956.1"/>
    <property type="molecule type" value="Genomic_DNA"/>
</dbReference>
<dbReference type="AlphaFoldDB" id="A0A348HH54"/>
<proteinExistence type="predicted"/>
<keyword evidence="1" id="KW-0808">Transferase</keyword>
<dbReference type="KEGG" id="zpl:ZBT109_2223"/>
<sequence length="174" mass="19072">MGRLGRGIVIVQTIDFCAKFVDILKATIYRCKADIGHLVELAQLAHNLIADLSGIDLTLASRAQALADLFDGRFDRLDADGALLERPCHTGTQLGRIEALAGAVGLDDSRHDQFGRLVRRKALMTRQALAASANLIALRHQTRVTDLGFMRTAEGTMHGNLPGFIIVFIQRRAR</sequence>
<dbReference type="GO" id="GO:0016740">
    <property type="term" value="F:transferase activity"/>
    <property type="evidence" value="ECO:0007669"/>
    <property type="project" value="UniProtKB-KW"/>
</dbReference>
<accession>A0A348HH54</accession>
<keyword evidence="2" id="KW-1185">Reference proteome</keyword>
<evidence type="ECO:0000313" key="1">
    <source>
        <dbReference type="EMBL" id="BBG30956.1"/>
    </source>
</evidence>
<evidence type="ECO:0000313" key="2">
    <source>
        <dbReference type="Proteomes" id="UP000267342"/>
    </source>
</evidence>
<protein>
    <submittedName>
        <fullName evidence="1">Arginine/ornithine N-succinyltransferase</fullName>
    </submittedName>
</protein>
<organism evidence="1 2">
    <name type="scientific">Zymobacter palmae</name>
    <dbReference type="NCBI Taxonomy" id="33074"/>
    <lineage>
        <taxon>Bacteria</taxon>
        <taxon>Pseudomonadati</taxon>
        <taxon>Pseudomonadota</taxon>
        <taxon>Gammaproteobacteria</taxon>
        <taxon>Oceanospirillales</taxon>
        <taxon>Halomonadaceae</taxon>
        <taxon>Zymobacter group</taxon>
        <taxon>Zymobacter</taxon>
    </lineage>
</organism>
<gene>
    <name evidence="1" type="ORF">ZBT109_2223</name>
</gene>
<name>A0A348HH54_9GAMM</name>
<dbReference type="Proteomes" id="UP000267342">
    <property type="component" value="Chromosome"/>
</dbReference>